<dbReference type="Pfam" id="PF00078">
    <property type="entry name" value="RVT_1"/>
    <property type="match status" value="1"/>
</dbReference>
<dbReference type="PANTHER" id="PTHR15503">
    <property type="entry name" value="LDOC1 RELATED"/>
    <property type="match status" value="1"/>
</dbReference>
<dbReference type="CDD" id="cd00303">
    <property type="entry name" value="retropepsin_like"/>
    <property type="match status" value="1"/>
</dbReference>
<dbReference type="InterPro" id="IPR043502">
    <property type="entry name" value="DNA/RNA_pol_sf"/>
</dbReference>
<proteinExistence type="predicted"/>
<accession>A0AAE0Q9B4</accession>
<dbReference type="InterPro" id="IPR032567">
    <property type="entry name" value="RTL1-rel"/>
</dbReference>
<dbReference type="SUPFAM" id="SSF56672">
    <property type="entry name" value="DNA/RNA polymerases"/>
    <property type="match status" value="1"/>
</dbReference>
<dbReference type="InterPro" id="IPR021109">
    <property type="entry name" value="Peptidase_aspartic_dom_sf"/>
</dbReference>
<dbReference type="EMBL" id="JAUCMX010000019">
    <property type="protein sequence ID" value="KAK3516357.1"/>
    <property type="molecule type" value="Genomic_DNA"/>
</dbReference>
<comment type="caution">
    <text evidence="3">The sequence shown here is derived from an EMBL/GenBank/DDBJ whole genome shotgun (WGS) entry which is preliminary data.</text>
</comment>
<organism evidence="3 4">
    <name type="scientific">Hemibagrus guttatus</name>
    <dbReference type="NCBI Taxonomy" id="175788"/>
    <lineage>
        <taxon>Eukaryota</taxon>
        <taxon>Metazoa</taxon>
        <taxon>Chordata</taxon>
        <taxon>Craniata</taxon>
        <taxon>Vertebrata</taxon>
        <taxon>Euteleostomi</taxon>
        <taxon>Actinopterygii</taxon>
        <taxon>Neopterygii</taxon>
        <taxon>Teleostei</taxon>
        <taxon>Ostariophysi</taxon>
        <taxon>Siluriformes</taxon>
        <taxon>Bagridae</taxon>
        <taxon>Hemibagrus</taxon>
    </lineage>
</organism>
<keyword evidence="4" id="KW-1185">Reference proteome</keyword>
<evidence type="ECO:0000259" key="2">
    <source>
        <dbReference type="Pfam" id="PF00078"/>
    </source>
</evidence>
<evidence type="ECO:0000313" key="3">
    <source>
        <dbReference type="EMBL" id="KAK3516357.1"/>
    </source>
</evidence>
<dbReference type="Gene3D" id="2.40.70.10">
    <property type="entry name" value="Acid Proteases"/>
    <property type="match status" value="1"/>
</dbReference>
<sequence>MKNNLHDPNQSGFKAAHSTETALLAVTEKLHAARSAKLSSVLILLDLSAAFDTVNHKTLLSTLRSLGVCGTAWEWFASYLDGRSYQFIQSLSYALIDSGSAVNIIDSGLIEKLRLHTIPCVPLLRVTAITNQPIREGFLYHHTPPLDLQIGLFHQEKMTFYVIASPANPIVLGLPWLQLHDPLISWREGELVCWSHHCLYSCFLHAKPRPCLTMTVGKAEPNSSATLPEEYKDLGEVFSKENATCLPLHRPWDCAIEFLPNAMPPKNRVYPLSLPESKAMDEYIEALSFGFIRPSNFSCRGRLFLHGEKGWGSLSVYRLQRPQHPHRALPLPSAPGARSAGTTTGSTNLH</sequence>
<dbReference type="AlphaFoldDB" id="A0AAE0Q9B4"/>
<dbReference type="PANTHER" id="PTHR15503:SF22">
    <property type="entry name" value="TRANSPOSON TY3-I GAG POLYPROTEIN"/>
    <property type="match status" value="1"/>
</dbReference>
<feature type="domain" description="Reverse transcriptase" evidence="2">
    <location>
        <begin position="5"/>
        <end position="84"/>
    </location>
</feature>
<dbReference type="Proteomes" id="UP001274896">
    <property type="component" value="Unassembled WGS sequence"/>
</dbReference>
<feature type="region of interest" description="Disordered" evidence="1">
    <location>
        <begin position="325"/>
        <end position="350"/>
    </location>
</feature>
<name>A0AAE0Q9B4_9TELE</name>
<gene>
    <name evidence="3" type="ORF">QTP70_009413</name>
</gene>
<feature type="compositionally biased region" description="Low complexity" evidence="1">
    <location>
        <begin position="334"/>
        <end position="350"/>
    </location>
</feature>
<evidence type="ECO:0000313" key="4">
    <source>
        <dbReference type="Proteomes" id="UP001274896"/>
    </source>
</evidence>
<dbReference type="InterPro" id="IPR000477">
    <property type="entry name" value="RT_dom"/>
</dbReference>
<reference evidence="3" key="1">
    <citation type="submission" date="2023-06" db="EMBL/GenBank/DDBJ databases">
        <title>Male Hemibagrus guttatus genome.</title>
        <authorList>
            <person name="Bian C."/>
        </authorList>
    </citation>
    <scope>NUCLEOTIDE SEQUENCE</scope>
    <source>
        <strain evidence="3">Male_cb2023</strain>
        <tissue evidence="3">Muscle</tissue>
    </source>
</reference>
<protein>
    <recommendedName>
        <fullName evidence="2">Reverse transcriptase domain-containing protein</fullName>
    </recommendedName>
</protein>
<evidence type="ECO:0000256" key="1">
    <source>
        <dbReference type="SAM" id="MobiDB-lite"/>
    </source>
</evidence>